<dbReference type="Proteomes" id="UP001158576">
    <property type="component" value="Chromosome XSR"/>
</dbReference>
<dbReference type="InterPro" id="IPR037185">
    <property type="entry name" value="EmrE-like"/>
</dbReference>
<evidence type="ECO:0000256" key="1">
    <source>
        <dbReference type="ARBA" id="ARBA00004141"/>
    </source>
</evidence>
<feature type="transmembrane region" description="Helical" evidence="6">
    <location>
        <begin position="598"/>
        <end position="618"/>
    </location>
</feature>
<dbReference type="EMBL" id="OU015569">
    <property type="protein sequence ID" value="CAG5096128.1"/>
    <property type="molecule type" value="Genomic_DNA"/>
</dbReference>
<dbReference type="PANTHER" id="PTHR12570">
    <property type="match status" value="1"/>
</dbReference>
<evidence type="ECO:0000256" key="5">
    <source>
        <dbReference type="ARBA" id="ARBA00023136"/>
    </source>
</evidence>
<dbReference type="SMART" id="SM00451">
    <property type="entry name" value="ZnF_U1"/>
    <property type="match status" value="1"/>
</dbReference>
<keyword evidence="3 6" id="KW-0812">Transmembrane</keyword>
<sequence>MEPDTWPYHCIACNMNIPNPISWNAHKEGKKHVVKEKELKRRQAEGKRTVYVTGEVVTTPVAELLLREYFQSTFGEVEKIICQENFCLVIFEIGQSVNFVADLIGSAKYQLQTPSSDFDINFRVGKVNSFALEEKFIEIGRKTVRNEPHSARKERDQTAVVLFITGKIVSLSKTLPISSVHAVIGARKPVIRMNLSGKKLEISIGNTAASVNTRFFETCFRDHLFLHLVKMTKFIFSHGELSKAGRLSSYSTLIAMYSFLIEKKIAKPIDQLVAQYGARHEEGLEEDGFCKKQWDYRLPNEVPFEWPVVSSKEEAVKLLFKLFFEFSHWLSSVESDIVVNIRSDVNPNISDFFSSYQLTEQLFKAAVLNIADPFEVEHNTTGHITAKTLHKMSKVLKSFAIKGKMKRVTNFIENQKATSHDSKDWGISLLIGTGENRMDAGQSCGLVTSSRTTKAGNEFSLNVDSTKKSEFFAFLDKVLRVQMPEKLINESMEDMEISPKKSKMSEEMSSDSFDSGHESIGECFNCSVEFKLWEGRRGTRRQLEREYKNAKPIDIESQVSAILLGKTPKKLGEAMAFRLQIEGAMEDELAPGASPPGYGPSFGATLAIFGALSAGVSMVLQKVGVAKSKVIWFCGLACLIIGEVLTVAAFTYAPAVLVSPLGAFRVIVTAILSTVWLKERLSRNGKLDLEHYLLTSRFILFVFGVFAASAFLSRRAKINGSRNIYLYVTICNLLGSLGVLLSKGIGIVVQSILGGDMSIILSPVAWAVLLGVGYGAVSQLYYLNHALRHFDAAQIGSLKYVGTNALVVVGSVILFDEFASMTIRDTLGLFLGLSIVAFGTTFMHGSDFYCKSKPAGIKNQEPVV</sequence>
<dbReference type="SUPFAM" id="SSF57667">
    <property type="entry name" value="beta-beta-alpha zinc fingers"/>
    <property type="match status" value="1"/>
</dbReference>
<feature type="transmembrane region" description="Helical" evidence="6">
    <location>
        <begin position="689"/>
        <end position="712"/>
    </location>
</feature>
<gene>
    <name evidence="8" type="ORF">OKIOD_LOCUS6041</name>
</gene>
<feature type="transmembrane region" description="Helical" evidence="6">
    <location>
        <begin position="724"/>
        <end position="745"/>
    </location>
</feature>
<comment type="similarity">
    <text evidence="2">Belongs to the NIPA family.</text>
</comment>
<protein>
    <submittedName>
        <fullName evidence="8">Oidioi.mRNA.OKI2018_I69.XSR.g14483.t1.cds</fullName>
    </submittedName>
</protein>
<evidence type="ECO:0000256" key="2">
    <source>
        <dbReference type="ARBA" id="ARBA00007230"/>
    </source>
</evidence>
<feature type="transmembrane region" description="Helical" evidence="6">
    <location>
        <begin position="757"/>
        <end position="777"/>
    </location>
</feature>
<reference evidence="8 9" key="1">
    <citation type="submission" date="2021-04" db="EMBL/GenBank/DDBJ databases">
        <authorList>
            <person name="Bliznina A."/>
        </authorList>
    </citation>
    <scope>NUCLEOTIDE SEQUENCE [LARGE SCALE GENOMIC DNA]</scope>
</reference>
<dbReference type="Pfam" id="PF05653">
    <property type="entry name" value="Mg_trans_NIPA"/>
    <property type="match status" value="1"/>
</dbReference>
<feature type="transmembrane region" description="Helical" evidence="6">
    <location>
        <begin position="630"/>
        <end position="650"/>
    </location>
</feature>
<dbReference type="InterPro" id="IPR013087">
    <property type="entry name" value="Znf_C2H2_type"/>
</dbReference>
<dbReference type="InterPro" id="IPR043519">
    <property type="entry name" value="NT_sf"/>
</dbReference>
<keyword evidence="4 6" id="KW-1133">Transmembrane helix</keyword>
<comment type="subcellular location">
    <subcellularLocation>
        <location evidence="1">Membrane</location>
        <topology evidence="1">Multi-pass membrane protein</topology>
    </subcellularLocation>
</comment>
<evidence type="ECO:0000256" key="6">
    <source>
        <dbReference type="SAM" id="Phobius"/>
    </source>
</evidence>
<dbReference type="Gene3D" id="3.30.460.10">
    <property type="entry name" value="Beta Polymerase, domain 2"/>
    <property type="match status" value="1"/>
</dbReference>
<proteinExistence type="inferred from homology"/>
<dbReference type="Gene3D" id="3.30.160.60">
    <property type="entry name" value="Classic Zinc Finger"/>
    <property type="match status" value="1"/>
</dbReference>
<accession>A0ABN7SEW1</accession>
<dbReference type="PANTHER" id="PTHR12570:SF92">
    <property type="entry name" value="SPICHTHYIN, ISOFORM B"/>
    <property type="match status" value="1"/>
</dbReference>
<dbReference type="Pfam" id="PF12874">
    <property type="entry name" value="zf-met"/>
    <property type="match status" value="1"/>
</dbReference>
<evidence type="ECO:0000256" key="4">
    <source>
        <dbReference type="ARBA" id="ARBA00022989"/>
    </source>
</evidence>
<feature type="transmembrane region" description="Helical" evidence="6">
    <location>
        <begin position="656"/>
        <end position="677"/>
    </location>
</feature>
<dbReference type="InterPro" id="IPR008521">
    <property type="entry name" value="Mg_trans_NIPA"/>
</dbReference>
<feature type="transmembrane region" description="Helical" evidence="6">
    <location>
        <begin position="827"/>
        <end position="845"/>
    </location>
</feature>
<feature type="domain" description="U1-type" evidence="7">
    <location>
        <begin position="5"/>
        <end position="39"/>
    </location>
</feature>
<evidence type="ECO:0000259" key="7">
    <source>
        <dbReference type="SMART" id="SM00451"/>
    </source>
</evidence>
<dbReference type="InterPro" id="IPR036236">
    <property type="entry name" value="Znf_C2H2_sf"/>
</dbReference>
<dbReference type="InterPro" id="IPR003604">
    <property type="entry name" value="Matrin/U1-like-C_Znf_C2H2"/>
</dbReference>
<keyword evidence="5 6" id="KW-0472">Membrane</keyword>
<dbReference type="Gene3D" id="1.10.1410.10">
    <property type="match status" value="1"/>
</dbReference>
<keyword evidence="9" id="KW-1185">Reference proteome</keyword>
<organism evidence="8 9">
    <name type="scientific">Oikopleura dioica</name>
    <name type="common">Tunicate</name>
    <dbReference type="NCBI Taxonomy" id="34765"/>
    <lineage>
        <taxon>Eukaryota</taxon>
        <taxon>Metazoa</taxon>
        <taxon>Chordata</taxon>
        <taxon>Tunicata</taxon>
        <taxon>Appendicularia</taxon>
        <taxon>Copelata</taxon>
        <taxon>Oikopleuridae</taxon>
        <taxon>Oikopleura</taxon>
    </lineage>
</organism>
<evidence type="ECO:0000313" key="8">
    <source>
        <dbReference type="EMBL" id="CAG5096128.1"/>
    </source>
</evidence>
<dbReference type="SUPFAM" id="SSF103481">
    <property type="entry name" value="Multidrug resistance efflux transporter EmrE"/>
    <property type="match status" value="1"/>
</dbReference>
<feature type="transmembrane region" description="Helical" evidence="6">
    <location>
        <begin position="797"/>
        <end position="815"/>
    </location>
</feature>
<dbReference type="SUPFAM" id="SSF81631">
    <property type="entry name" value="PAP/OAS1 substrate-binding domain"/>
    <property type="match status" value="1"/>
</dbReference>
<name>A0ABN7SEW1_OIKDI</name>
<evidence type="ECO:0000313" key="9">
    <source>
        <dbReference type="Proteomes" id="UP001158576"/>
    </source>
</evidence>
<evidence type="ECO:0000256" key="3">
    <source>
        <dbReference type="ARBA" id="ARBA00022692"/>
    </source>
</evidence>